<dbReference type="Gene3D" id="4.10.430.10">
    <property type="entry name" value="Histone-like protein H-NS, C-terminal domain"/>
    <property type="match status" value="1"/>
</dbReference>
<gene>
    <name evidence="3" type="ORF">EIP75_19055</name>
</gene>
<evidence type="ECO:0000259" key="2">
    <source>
        <dbReference type="SMART" id="SM00528"/>
    </source>
</evidence>
<dbReference type="OrthoDB" id="5297879at2"/>
<feature type="compositionally biased region" description="Basic residues" evidence="1">
    <location>
        <begin position="62"/>
        <end position="77"/>
    </location>
</feature>
<dbReference type="SUPFAM" id="SSF81273">
    <property type="entry name" value="H-NS histone-like proteins"/>
    <property type="match status" value="1"/>
</dbReference>
<dbReference type="RefSeq" id="WP_125244880.1">
    <property type="nucleotide sequence ID" value="NZ_RSED01000019.1"/>
</dbReference>
<name>A0A3R8YKT0_9BURK</name>
<dbReference type="SMART" id="SM00528">
    <property type="entry name" value="HNS"/>
    <property type="match status" value="1"/>
</dbReference>
<protein>
    <submittedName>
        <fullName evidence="3">H-NS histone family protein</fullName>
    </submittedName>
</protein>
<sequence length="122" mass="13008">MAKTYIELMAEIEQLQSQAAKLKDREKSDVVARIKKAIEVYGLTAKDLGLGKTGRTTTGKAAPRKAKAAKAAKRGRKASVASAPKFRDDAGNVWSGRGPRPLWLRNALASGATLESFAAPAQ</sequence>
<accession>A0A3R8YKT0</accession>
<feature type="region of interest" description="Disordered" evidence="1">
    <location>
        <begin position="52"/>
        <end position="83"/>
    </location>
</feature>
<dbReference type="GO" id="GO:0003677">
    <property type="term" value="F:DNA binding"/>
    <property type="evidence" value="ECO:0007669"/>
    <property type="project" value="InterPro"/>
</dbReference>
<feature type="compositionally biased region" description="Low complexity" evidence="1">
    <location>
        <begin position="52"/>
        <end position="61"/>
    </location>
</feature>
<dbReference type="InterPro" id="IPR037150">
    <property type="entry name" value="H-NS_C_dom_sf"/>
</dbReference>
<dbReference type="EMBL" id="RSED01000019">
    <property type="protein sequence ID" value="RRS02686.1"/>
    <property type="molecule type" value="Genomic_DNA"/>
</dbReference>
<reference evidence="3 4" key="1">
    <citation type="submission" date="2018-12" db="EMBL/GenBank/DDBJ databases">
        <title>The whole draft genome of Aquabacterium sp. SJQ9.</title>
        <authorList>
            <person name="Sun L."/>
            <person name="Gao X."/>
            <person name="Chen W."/>
            <person name="Huang K."/>
        </authorList>
    </citation>
    <scope>NUCLEOTIDE SEQUENCE [LARGE SCALE GENOMIC DNA]</scope>
    <source>
        <strain evidence="3 4">SJQ9</strain>
    </source>
</reference>
<keyword evidence="4" id="KW-1185">Reference proteome</keyword>
<evidence type="ECO:0000313" key="4">
    <source>
        <dbReference type="Proteomes" id="UP000269265"/>
    </source>
</evidence>
<comment type="caution">
    <text evidence="3">The sequence shown here is derived from an EMBL/GenBank/DDBJ whole genome shotgun (WGS) entry which is preliminary data.</text>
</comment>
<organism evidence="3 4">
    <name type="scientific">Aquabacterium soli</name>
    <dbReference type="NCBI Taxonomy" id="2493092"/>
    <lineage>
        <taxon>Bacteria</taxon>
        <taxon>Pseudomonadati</taxon>
        <taxon>Pseudomonadota</taxon>
        <taxon>Betaproteobacteria</taxon>
        <taxon>Burkholderiales</taxon>
        <taxon>Aquabacterium</taxon>
    </lineage>
</organism>
<evidence type="ECO:0000256" key="1">
    <source>
        <dbReference type="SAM" id="MobiDB-lite"/>
    </source>
</evidence>
<dbReference type="Proteomes" id="UP000269265">
    <property type="component" value="Unassembled WGS sequence"/>
</dbReference>
<dbReference type="InterPro" id="IPR027444">
    <property type="entry name" value="H-NS_C_dom"/>
</dbReference>
<evidence type="ECO:0000313" key="3">
    <source>
        <dbReference type="EMBL" id="RRS02686.1"/>
    </source>
</evidence>
<dbReference type="AlphaFoldDB" id="A0A3R8YKT0"/>
<proteinExistence type="predicted"/>
<dbReference type="Pfam" id="PF00816">
    <property type="entry name" value="Histone_HNS"/>
    <property type="match status" value="1"/>
</dbReference>
<feature type="domain" description="DNA-binding protein H-NS-like C-terminal" evidence="2">
    <location>
        <begin position="76"/>
        <end position="119"/>
    </location>
</feature>